<feature type="region of interest" description="Disordered" evidence="1">
    <location>
        <begin position="189"/>
        <end position="210"/>
    </location>
</feature>
<dbReference type="HOGENOM" id="CLU_063934_0_0_1"/>
<sequence>MLSGKVMIAPEHPITFFAELPPRPGIILEHDDVPIVRQLSPVCQQCSRLHHKPPSVVSYITAVACHRLGENNNLCSVVPSELQNQLPPSLLRRASRLDPGETHSTKPKHFQGVCHPAHPHTPVVSAERVTPTASSHDPPIASKEKSPASMAVGDSNAATQSTASESGLTRVDPLATDTMCSPAAILLPAPTHPAQQPHTPAAVSSSSPPAVNPITPQLLLNHPDSSTPIPASAATAAVACHTEQPSWPLKHTEKAIRKQKEYVTFYRSFSGGPLDSPPDVPEAYEHPWRIADLYVHHNQTQNTFQVWMRSETRWIKAAVDTHHPTLSNYCLKLLDNGEPSWVLRKMMVTDRGRAQRKQEAFTTSKLADI</sequence>
<dbReference type="AlphaFoldDB" id="A0A0C9Y9I6"/>
<evidence type="ECO:0000256" key="1">
    <source>
        <dbReference type="SAM" id="MobiDB-lite"/>
    </source>
</evidence>
<dbReference type="OrthoDB" id="2692737at2759"/>
<evidence type="ECO:0000313" key="3">
    <source>
        <dbReference type="Proteomes" id="UP000054018"/>
    </source>
</evidence>
<gene>
    <name evidence="2" type="ORF">PISMIDRAFT_688613</name>
</gene>
<dbReference type="EMBL" id="KN833989">
    <property type="protein sequence ID" value="KIK13536.1"/>
    <property type="molecule type" value="Genomic_DNA"/>
</dbReference>
<protein>
    <submittedName>
        <fullName evidence="2">Uncharacterized protein</fullName>
    </submittedName>
</protein>
<feature type="compositionally biased region" description="Low complexity" evidence="1">
    <location>
        <begin position="200"/>
        <end position="209"/>
    </location>
</feature>
<evidence type="ECO:0000313" key="2">
    <source>
        <dbReference type="EMBL" id="KIK13536.1"/>
    </source>
</evidence>
<feature type="region of interest" description="Disordered" evidence="1">
    <location>
        <begin position="96"/>
        <end position="170"/>
    </location>
</feature>
<dbReference type="Proteomes" id="UP000054018">
    <property type="component" value="Unassembled WGS sequence"/>
</dbReference>
<dbReference type="STRING" id="765257.A0A0C9Y9I6"/>
<keyword evidence="3" id="KW-1185">Reference proteome</keyword>
<name>A0A0C9Y9I6_9AGAM</name>
<reference evidence="3" key="2">
    <citation type="submission" date="2015-01" db="EMBL/GenBank/DDBJ databases">
        <title>Evolutionary Origins and Diversification of the Mycorrhizal Mutualists.</title>
        <authorList>
            <consortium name="DOE Joint Genome Institute"/>
            <consortium name="Mycorrhizal Genomics Consortium"/>
            <person name="Kohler A."/>
            <person name="Kuo A."/>
            <person name="Nagy L.G."/>
            <person name="Floudas D."/>
            <person name="Copeland A."/>
            <person name="Barry K.W."/>
            <person name="Cichocki N."/>
            <person name="Veneault-Fourrey C."/>
            <person name="LaButti K."/>
            <person name="Lindquist E.A."/>
            <person name="Lipzen A."/>
            <person name="Lundell T."/>
            <person name="Morin E."/>
            <person name="Murat C."/>
            <person name="Riley R."/>
            <person name="Ohm R."/>
            <person name="Sun H."/>
            <person name="Tunlid A."/>
            <person name="Henrissat B."/>
            <person name="Grigoriev I.V."/>
            <person name="Hibbett D.S."/>
            <person name="Martin F."/>
        </authorList>
    </citation>
    <scope>NUCLEOTIDE SEQUENCE [LARGE SCALE GENOMIC DNA]</scope>
    <source>
        <strain evidence="3">441</strain>
    </source>
</reference>
<accession>A0A0C9Y9I6</accession>
<organism evidence="2 3">
    <name type="scientific">Pisolithus microcarpus 441</name>
    <dbReference type="NCBI Taxonomy" id="765257"/>
    <lineage>
        <taxon>Eukaryota</taxon>
        <taxon>Fungi</taxon>
        <taxon>Dikarya</taxon>
        <taxon>Basidiomycota</taxon>
        <taxon>Agaricomycotina</taxon>
        <taxon>Agaricomycetes</taxon>
        <taxon>Agaricomycetidae</taxon>
        <taxon>Boletales</taxon>
        <taxon>Sclerodermatineae</taxon>
        <taxon>Pisolithaceae</taxon>
        <taxon>Pisolithus</taxon>
    </lineage>
</organism>
<reference evidence="2 3" key="1">
    <citation type="submission" date="2014-04" db="EMBL/GenBank/DDBJ databases">
        <authorList>
            <consortium name="DOE Joint Genome Institute"/>
            <person name="Kuo A."/>
            <person name="Kohler A."/>
            <person name="Costa M.D."/>
            <person name="Nagy L.G."/>
            <person name="Floudas D."/>
            <person name="Copeland A."/>
            <person name="Barry K.W."/>
            <person name="Cichocki N."/>
            <person name="Veneault-Fourrey C."/>
            <person name="LaButti K."/>
            <person name="Lindquist E.A."/>
            <person name="Lipzen A."/>
            <person name="Lundell T."/>
            <person name="Morin E."/>
            <person name="Murat C."/>
            <person name="Sun H."/>
            <person name="Tunlid A."/>
            <person name="Henrissat B."/>
            <person name="Grigoriev I.V."/>
            <person name="Hibbett D.S."/>
            <person name="Martin F."/>
            <person name="Nordberg H.P."/>
            <person name="Cantor M.N."/>
            <person name="Hua S.X."/>
        </authorList>
    </citation>
    <scope>NUCLEOTIDE SEQUENCE [LARGE SCALE GENOMIC DNA]</scope>
    <source>
        <strain evidence="2 3">441</strain>
    </source>
</reference>
<proteinExistence type="predicted"/>
<feature type="compositionally biased region" description="Polar residues" evidence="1">
    <location>
        <begin position="156"/>
        <end position="167"/>
    </location>
</feature>